<evidence type="ECO:0000313" key="1">
    <source>
        <dbReference type="EMBL" id="KDQ19781.1"/>
    </source>
</evidence>
<keyword evidence="2" id="KW-1185">Reference proteome</keyword>
<dbReference type="Proteomes" id="UP000027195">
    <property type="component" value="Unassembled WGS sequence"/>
</dbReference>
<dbReference type="InParanoid" id="A0A067N7N6"/>
<dbReference type="AlphaFoldDB" id="A0A067N7N6"/>
<name>A0A067N7N6_BOTB1</name>
<evidence type="ECO:0000313" key="2">
    <source>
        <dbReference type="Proteomes" id="UP000027195"/>
    </source>
</evidence>
<accession>A0A067N7N6</accession>
<sequence>MGLTQMTRDEVSTLELAWWYKLCYHDSNLLLLIEELDGLAFGYTSLLINYARSNKAIGKGDQVSHRI</sequence>
<reference evidence="2" key="1">
    <citation type="journal article" date="2014" name="Proc. Natl. Acad. Sci. U.S.A.">
        <title>Extensive sampling of basidiomycete genomes demonstrates inadequacy of the white-rot/brown-rot paradigm for wood decay fungi.</title>
        <authorList>
            <person name="Riley R."/>
            <person name="Salamov A.A."/>
            <person name="Brown D.W."/>
            <person name="Nagy L.G."/>
            <person name="Floudas D."/>
            <person name="Held B.W."/>
            <person name="Levasseur A."/>
            <person name="Lombard V."/>
            <person name="Morin E."/>
            <person name="Otillar R."/>
            <person name="Lindquist E.A."/>
            <person name="Sun H."/>
            <person name="LaButti K.M."/>
            <person name="Schmutz J."/>
            <person name="Jabbour D."/>
            <person name="Luo H."/>
            <person name="Baker S.E."/>
            <person name="Pisabarro A.G."/>
            <person name="Walton J.D."/>
            <person name="Blanchette R.A."/>
            <person name="Henrissat B."/>
            <person name="Martin F."/>
            <person name="Cullen D."/>
            <person name="Hibbett D.S."/>
            <person name="Grigoriev I.V."/>
        </authorList>
    </citation>
    <scope>NUCLEOTIDE SEQUENCE [LARGE SCALE GENOMIC DNA]</scope>
    <source>
        <strain evidence="2">FD-172 SS1</strain>
    </source>
</reference>
<dbReference type="EMBL" id="KL198018">
    <property type="protein sequence ID" value="KDQ19781.1"/>
    <property type="molecule type" value="Genomic_DNA"/>
</dbReference>
<dbReference type="HOGENOM" id="CLU_2811991_0_0_1"/>
<organism evidence="1 2">
    <name type="scientific">Botryobasidium botryosum (strain FD-172 SS1)</name>
    <dbReference type="NCBI Taxonomy" id="930990"/>
    <lineage>
        <taxon>Eukaryota</taxon>
        <taxon>Fungi</taxon>
        <taxon>Dikarya</taxon>
        <taxon>Basidiomycota</taxon>
        <taxon>Agaricomycotina</taxon>
        <taxon>Agaricomycetes</taxon>
        <taxon>Cantharellales</taxon>
        <taxon>Botryobasidiaceae</taxon>
        <taxon>Botryobasidium</taxon>
    </lineage>
</organism>
<gene>
    <name evidence="1" type="ORF">BOTBODRAFT_377101</name>
</gene>
<proteinExistence type="predicted"/>
<protein>
    <submittedName>
        <fullName evidence="1">Uncharacterized protein</fullName>
    </submittedName>
</protein>